<dbReference type="Pfam" id="PF04430">
    <property type="entry name" value="DUF498"/>
    <property type="match status" value="1"/>
</dbReference>
<reference evidence="1" key="1">
    <citation type="journal article" date="2023" name="Int. J. Syst. Evol. Microbiol.">
        <title>Sinisalibacter aestuarii sp. nov., isolated from estuarine sediment of the Arakawa River.</title>
        <authorList>
            <person name="Arafat S.T."/>
            <person name="Hirano S."/>
            <person name="Sato A."/>
            <person name="Takeuchi K."/>
            <person name="Yasuda T."/>
            <person name="Terahara T."/>
            <person name="Hamada M."/>
            <person name="Kobayashi T."/>
        </authorList>
    </citation>
    <scope>NUCLEOTIDE SEQUENCE</scope>
    <source>
        <strain evidence="1">B-399</strain>
    </source>
</reference>
<dbReference type="RefSeq" id="WP_281841825.1">
    <property type="nucleotide sequence ID" value="NZ_BROH01000004.1"/>
</dbReference>
<proteinExistence type="predicted"/>
<sequence length="117" mass="11794">MQLVEITYDNAQPIDGYGPGFFRVGGQVIEGAVIVTASAARGWHGIDDAGALTALAGQVDVILFGSGAEMTGAPAALVRAVEAAGIGLEPMASPSACRAYNVLLAEGRRVALAALPV</sequence>
<name>A0ABQ5LS66_9RHOB</name>
<dbReference type="Gene3D" id="3.40.1230.10">
    <property type="entry name" value="MTH938-like"/>
    <property type="match status" value="1"/>
</dbReference>
<dbReference type="CDD" id="cd00248">
    <property type="entry name" value="Mth938-like"/>
    <property type="match status" value="1"/>
</dbReference>
<keyword evidence="2" id="KW-1185">Reference proteome</keyword>
<evidence type="ECO:0000313" key="1">
    <source>
        <dbReference type="EMBL" id="GKY87840.1"/>
    </source>
</evidence>
<dbReference type="PANTHER" id="PTHR21192">
    <property type="entry name" value="NUCLEAR PROTEIN E3-3"/>
    <property type="match status" value="1"/>
</dbReference>
<evidence type="ECO:0000313" key="2">
    <source>
        <dbReference type="Proteomes" id="UP001144205"/>
    </source>
</evidence>
<comment type="caution">
    <text evidence="1">The sequence shown here is derived from an EMBL/GenBank/DDBJ whole genome shotgun (WGS) entry which is preliminary data.</text>
</comment>
<organism evidence="1 2">
    <name type="scientific">Sinisalibacter aestuarii</name>
    <dbReference type="NCBI Taxonomy" id="2949426"/>
    <lineage>
        <taxon>Bacteria</taxon>
        <taxon>Pseudomonadati</taxon>
        <taxon>Pseudomonadota</taxon>
        <taxon>Alphaproteobacteria</taxon>
        <taxon>Rhodobacterales</taxon>
        <taxon>Roseobacteraceae</taxon>
        <taxon>Sinisalibacter</taxon>
    </lineage>
</organism>
<gene>
    <name evidence="1" type="ORF">STA1M1_17090</name>
</gene>
<protein>
    <submittedName>
        <fullName evidence="1">Membrane protein</fullName>
    </submittedName>
</protein>
<accession>A0ABQ5LS66</accession>
<dbReference type="InterPro" id="IPR036748">
    <property type="entry name" value="MTH938-like_sf"/>
</dbReference>
<dbReference type="SUPFAM" id="SSF64076">
    <property type="entry name" value="MTH938-like"/>
    <property type="match status" value="1"/>
</dbReference>
<dbReference type="PANTHER" id="PTHR21192:SF2">
    <property type="entry name" value="NADH DEHYDROGENASE [UBIQUINONE] 1 ALPHA SUBCOMPLEX ASSEMBLY FACTOR 3"/>
    <property type="match status" value="1"/>
</dbReference>
<dbReference type="EMBL" id="BROH01000004">
    <property type="protein sequence ID" value="GKY87840.1"/>
    <property type="molecule type" value="Genomic_DNA"/>
</dbReference>
<dbReference type="Proteomes" id="UP001144205">
    <property type="component" value="Unassembled WGS sequence"/>
</dbReference>
<dbReference type="InterPro" id="IPR007523">
    <property type="entry name" value="NDUFAF3/AAMDC"/>
</dbReference>